<dbReference type="Gene3D" id="3.10.310.10">
    <property type="entry name" value="Diaminopimelate Epimerase, Chain A, domain 1"/>
    <property type="match status" value="2"/>
</dbReference>
<dbReference type="HAMAP" id="MF_00197">
    <property type="entry name" value="DAP_epimerase"/>
    <property type="match status" value="1"/>
</dbReference>
<accession>A0A8J3DJF5</accession>
<dbReference type="AlphaFoldDB" id="A0A8J3DJF5"/>
<feature type="binding site" evidence="9">
    <location>
        <position position="38"/>
    </location>
    <ligand>
        <name>substrate</name>
    </ligand>
</feature>
<dbReference type="InterPro" id="IPR001653">
    <property type="entry name" value="DAP_epimerase_DapF"/>
</dbReference>
<evidence type="ECO:0000313" key="11">
    <source>
        <dbReference type="EMBL" id="GHC74218.1"/>
    </source>
</evidence>
<comment type="subcellular location">
    <subcellularLocation>
        <location evidence="9">Cytoplasm</location>
    </subcellularLocation>
</comment>
<dbReference type="UniPathway" id="UPA00034">
    <property type="reaction ID" value="UER00025"/>
</dbReference>
<evidence type="ECO:0000313" key="12">
    <source>
        <dbReference type="Proteomes" id="UP000641137"/>
    </source>
</evidence>
<sequence length="286" mass="31164">MNGLGNRIIVADMRSASARMTSQAAIALASDPITDFDQIMVIYPPRATGTDYYIDILNRDGSQAGACGNGTRCVVRALAGETGKTNFTFQTPGGIVSAREHVDGLISVDMGKPEFSWDKIPLTEEFADTRNIELQVGPIDAPLLHTPAAVSMGNPHIVFWVEQDVRSYELEKFGPLLENHPLFPERVNVTIAKVEDRHHLIIRTWERGAGLTLACGTAACAAAVNAARTGRAERQVRVTLPGGDLHIDWRADDHVMMTGPAEWEFSGRLDPETGAWERDTDAEDAA</sequence>
<dbReference type="PANTHER" id="PTHR31689:SF0">
    <property type="entry name" value="DIAMINOPIMELATE EPIMERASE"/>
    <property type="match status" value="1"/>
</dbReference>
<keyword evidence="4 9" id="KW-0963">Cytoplasm</keyword>
<reference evidence="11" key="2">
    <citation type="submission" date="2020-09" db="EMBL/GenBank/DDBJ databases">
        <authorList>
            <person name="Sun Q."/>
            <person name="Kim S."/>
        </authorList>
    </citation>
    <scope>NUCLEOTIDE SEQUENCE</scope>
    <source>
        <strain evidence="11">KCTC 42097</strain>
    </source>
</reference>
<evidence type="ECO:0000256" key="1">
    <source>
        <dbReference type="ARBA" id="ARBA00005196"/>
    </source>
</evidence>
<feature type="binding site" evidence="9">
    <location>
        <begin position="216"/>
        <end position="217"/>
    </location>
    <ligand>
        <name>substrate</name>
    </ligand>
</feature>
<feature type="active site" description="Proton acceptor" evidence="9">
    <location>
        <position position="215"/>
    </location>
</feature>
<dbReference type="NCBIfam" id="TIGR00652">
    <property type="entry name" value="DapF"/>
    <property type="match status" value="1"/>
</dbReference>
<feature type="binding site" evidence="9">
    <location>
        <position position="58"/>
    </location>
    <ligand>
        <name>substrate</name>
    </ligand>
</feature>
<feature type="site" description="Could be important to modulate the pK values of the two catalytic cysteine residues" evidence="9">
    <location>
        <position position="156"/>
    </location>
</feature>
<dbReference type="EMBL" id="BMZO01000007">
    <property type="protein sequence ID" value="GHC74218.1"/>
    <property type="molecule type" value="Genomic_DNA"/>
</dbReference>
<evidence type="ECO:0000256" key="5">
    <source>
        <dbReference type="ARBA" id="ARBA00022605"/>
    </source>
</evidence>
<comment type="pathway">
    <text evidence="1 9">Amino-acid biosynthesis; L-lysine biosynthesis via DAP pathway; DL-2,6-diaminopimelate from LL-2,6-diaminopimelate: step 1/1.</text>
</comment>
<evidence type="ECO:0000256" key="6">
    <source>
        <dbReference type="ARBA" id="ARBA00023154"/>
    </source>
</evidence>
<dbReference type="Proteomes" id="UP000641137">
    <property type="component" value="Unassembled WGS sequence"/>
</dbReference>
<dbReference type="PROSITE" id="PS01326">
    <property type="entry name" value="DAP_EPIMERASE"/>
    <property type="match status" value="1"/>
</dbReference>
<protein>
    <recommendedName>
        <fullName evidence="3 9">Diaminopimelate epimerase</fullName>
        <shortName evidence="9">DAP epimerase</shortName>
        <ecNumber evidence="3 9">5.1.1.7</ecNumber>
    </recommendedName>
    <alternativeName>
        <fullName evidence="9">PLP-independent amino acid racemase</fullName>
    </alternativeName>
</protein>
<reference evidence="11" key="1">
    <citation type="journal article" date="2014" name="Int. J. Syst. Evol. Microbiol.">
        <title>Complete genome sequence of Corynebacterium casei LMG S-19264T (=DSM 44701T), isolated from a smear-ripened cheese.</title>
        <authorList>
            <consortium name="US DOE Joint Genome Institute (JGI-PGF)"/>
            <person name="Walter F."/>
            <person name="Albersmeier A."/>
            <person name="Kalinowski J."/>
            <person name="Ruckert C."/>
        </authorList>
    </citation>
    <scope>NUCLEOTIDE SEQUENCE</scope>
    <source>
        <strain evidence="11">KCTC 42097</strain>
    </source>
</reference>
<dbReference type="SUPFAM" id="SSF54506">
    <property type="entry name" value="Diaminopimelate epimerase-like"/>
    <property type="match status" value="2"/>
</dbReference>
<dbReference type="GO" id="GO:0009089">
    <property type="term" value="P:lysine biosynthetic process via diaminopimelate"/>
    <property type="evidence" value="ECO:0007669"/>
    <property type="project" value="UniProtKB-UniRule"/>
</dbReference>
<keyword evidence="12" id="KW-1185">Reference proteome</keyword>
<comment type="subunit">
    <text evidence="9">Homodimer.</text>
</comment>
<dbReference type="InterPro" id="IPR018510">
    <property type="entry name" value="DAP_epimerase_AS"/>
</dbReference>
<proteinExistence type="inferred from homology"/>
<dbReference type="PANTHER" id="PTHR31689">
    <property type="entry name" value="DIAMINOPIMELATE EPIMERASE, CHLOROPLASTIC"/>
    <property type="match status" value="1"/>
</dbReference>
<feature type="site" description="Could be important to modulate the pK values of the two catalytic cysteine residues" evidence="9">
    <location>
        <position position="206"/>
    </location>
</feature>
<comment type="caution">
    <text evidence="11">The sequence shown here is derived from an EMBL/GenBank/DDBJ whole genome shotgun (WGS) entry which is preliminary data.</text>
</comment>
<keyword evidence="7 9" id="KW-0413">Isomerase</keyword>
<comment type="function">
    <text evidence="9">Catalyzes the stereoinversion of LL-2,6-diaminopimelate (L,L-DAP) to meso-diaminopimelate (meso-DAP), a precursor of L-lysine and an essential component of the bacterial peptidoglycan.</text>
</comment>
<feature type="active site" description="Proton donor" evidence="9">
    <location>
        <position position="67"/>
    </location>
</feature>
<dbReference type="FunFam" id="3.10.310.10:FF:000004">
    <property type="entry name" value="Diaminopimelate epimerase"/>
    <property type="match status" value="1"/>
</dbReference>
<dbReference type="Pfam" id="PF01678">
    <property type="entry name" value="DAP_epimerase"/>
    <property type="match status" value="2"/>
</dbReference>
<evidence type="ECO:0000256" key="7">
    <source>
        <dbReference type="ARBA" id="ARBA00023235"/>
    </source>
</evidence>
<evidence type="ECO:0000256" key="10">
    <source>
        <dbReference type="PROSITE-ProRule" id="PRU10125"/>
    </source>
</evidence>
<feature type="binding site" evidence="9">
    <location>
        <position position="6"/>
    </location>
    <ligand>
        <name>substrate</name>
    </ligand>
</feature>
<feature type="binding site" evidence="9">
    <location>
        <begin position="206"/>
        <end position="207"/>
    </location>
    <ligand>
        <name>substrate</name>
    </ligand>
</feature>
<keyword evidence="5 9" id="KW-0028">Amino-acid biosynthesis</keyword>
<dbReference type="GO" id="GO:0005829">
    <property type="term" value="C:cytosol"/>
    <property type="evidence" value="ECO:0007669"/>
    <property type="project" value="TreeGrafter"/>
</dbReference>
<evidence type="ECO:0000256" key="3">
    <source>
        <dbReference type="ARBA" id="ARBA00013080"/>
    </source>
</evidence>
<organism evidence="11 12">
    <name type="scientific">Limoniibacter endophyticus</name>
    <dbReference type="NCBI Taxonomy" id="1565040"/>
    <lineage>
        <taxon>Bacteria</taxon>
        <taxon>Pseudomonadati</taxon>
        <taxon>Pseudomonadota</taxon>
        <taxon>Alphaproteobacteria</taxon>
        <taxon>Hyphomicrobiales</taxon>
        <taxon>Bartonellaceae</taxon>
        <taxon>Limoniibacter</taxon>
    </lineage>
</organism>
<feature type="binding site" evidence="9">
    <location>
        <position position="188"/>
    </location>
    <ligand>
        <name>substrate</name>
    </ligand>
</feature>
<keyword evidence="6 9" id="KW-0457">Lysine biosynthesis</keyword>
<feature type="binding site" evidence="9">
    <location>
        <position position="154"/>
    </location>
    <ligand>
        <name>substrate</name>
    </ligand>
</feature>
<comment type="similarity">
    <text evidence="2 9">Belongs to the diaminopimelate epimerase family.</text>
</comment>
<comment type="catalytic activity">
    <reaction evidence="8 9">
        <text>(2S,6S)-2,6-diaminopimelate = meso-2,6-diaminopimelate</text>
        <dbReference type="Rhea" id="RHEA:15393"/>
        <dbReference type="ChEBI" id="CHEBI:57609"/>
        <dbReference type="ChEBI" id="CHEBI:57791"/>
        <dbReference type="EC" id="5.1.1.7"/>
    </reaction>
</comment>
<evidence type="ECO:0000256" key="9">
    <source>
        <dbReference type="HAMAP-Rule" id="MF_00197"/>
    </source>
</evidence>
<feature type="binding site" evidence="9">
    <location>
        <begin position="68"/>
        <end position="69"/>
    </location>
    <ligand>
        <name>substrate</name>
    </ligand>
</feature>
<name>A0A8J3DJF5_9HYPH</name>
<gene>
    <name evidence="9 11" type="primary">dapF</name>
    <name evidence="11" type="ORF">GCM10010136_23190</name>
</gene>
<evidence type="ECO:0000256" key="8">
    <source>
        <dbReference type="ARBA" id="ARBA00051712"/>
    </source>
</evidence>
<feature type="active site" evidence="10">
    <location>
        <position position="67"/>
    </location>
</feature>
<evidence type="ECO:0000256" key="2">
    <source>
        <dbReference type="ARBA" id="ARBA00010219"/>
    </source>
</evidence>
<evidence type="ECO:0000256" key="4">
    <source>
        <dbReference type="ARBA" id="ARBA00022490"/>
    </source>
</evidence>
<dbReference type="GO" id="GO:0008837">
    <property type="term" value="F:diaminopimelate epimerase activity"/>
    <property type="evidence" value="ECO:0007669"/>
    <property type="project" value="UniProtKB-UniRule"/>
</dbReference>
<dbReference type="EC" id="5.1.1.7" evidence="3 9"/>